<evidence type="ECO:0000259" key="7">
    <source>
        <dbReference type="Pfam" id="PF00462"/>
    </source>
</evidence>
<dbReference type="CDD" id="cd03418">
    <property type="entry name" value="GRX_GRXb_1_3_like"/>
    <property type="match status" value="1"/>
</dbReference>
<accession>A0A378I4J4</accession>
<keyword evidence="2 6" id="KW-0813">Transport</keyword>
<protein>
    <recommendedName>
        <fullName evidence="6">Glutaredoxin</fullName>
    </recommendedName>
</protein>
<comment type="function">
    <text evidence="6">Has a glutathione-disulfide oxidoreductase activity in the presence of NADPH and glutathione reductase. Reduces low molecular weight disulfides and proteins.</text>
</comment>
<dbReference type="InterPro" id="IPR011900">
    <property type="entry name" value="GRX_bact"/>
</dbReference>
<proteinExistence type="inferred from homology"/>
<evidence type="ECO:0000256" key="1">
    <source>
        <dbReference type="ARBA" id="ARBA00007787"/>
    </source>
</evidence>
<evidence type="ECO:0000256" key="2">
    <source>
        <dbReference type="ARBA" id="ARBA00022448"/>
    </source>
</evidence>
<dbReference type="PANTHER" id="PTHR45694:SF18">
    <property type="entry name" value="GLUTAREDOXIN-1-RELATED"/>
    <property type="match status" value="1"/>
</dbReference>
<dbReference type="GO" id="GO:0045454">
    <property type="term" value="P:cell redox homeostasis"/>
    <property type="evidence" value="ECO:0007669"/>
    <property type="project" value="InterPro"/>
</dbReference>
<dbReference type="Gene3D" id="3.40.30.10">
    <property type="entry name" value="Glutaredoxin"/>
    <property type="match status" value="1"/>
</dbReference>
<evidence type="ECO:0000256" key="4">
    <source>
        <dbReference type="ARBA" id="ARBA00023157"/>
    </source>
</evidence>
<name>A0A378I4J4_9GAMM</name>
<dbReference type="OrthoDB" id="9814618at2"/>
<dbReference type="PROSITE" id="PS51354">
    <property type="entry name" value="GLUTAREDOXIN_2"/>
    <property type="match status" value="1"/>
</dbReference>
<organism evidence="8 9">
    <name type="scientific">Legionella beliardensis</name>
    <dbReference type="NCBI Taxonomy" id="91822"/>
    <lineage>
        <taxon>Bacteria</taxon>
        <taxon>Pseudomonadati</taxon>
        <taxon>Pseudomonadota</taxon>
        <taxon>Gammaproteobacteria</taxon>
        <taxon>Legionellales</taxon>
        <taxon>Legionellaceae</taxon>
        <taxon>Legionella</taxon>
    </lineage>
</organism>
<feature type="domain" description="Glutaredoxin" evidence="7">
    <location>
        <begin position="4"/>
        <end position="63"/>
    </location>
</feature>
<evidence type="ECO:0000256" key="6">
    <source>
        <dbReference type="RuleBase" id="RU364065"/>
    </source>
</evidence>
<dbReference type="PRINTS" id="PR00160">
    <property type="entry name" value="GLUTAREDOXIN"/>
</dbReference>
<comment type="similarity">
    <text evidence="1 6">Belongs to the glutaredoxin family.</text>
</comment>
<evidence type="ECO:0000313" key="9">
    <source>
        <dbReference type="Proteomes" id="UP000254968"/>
    </source>
</evidence>
<keyword evidence="3 6" id="KW-0249">Electron transport</keyword>
<dbReference type="NCBIfam" id="TIGR02181">
    <property type="entry name" value="GRX_bact"/>
    <property type="match status" value="1"/>
</dbReference>
<dbReference type="AlphaFoldDB" id="A0A378I4J4"/>
<dbReference type="RefSeq" id="WP_115303290.1">
    <property type="nucleotide sequence ID" value="NZ_CAAAHO010000002.1"/>
</dbReference>
<evidence type="ECO:0000313" key="8">
    <source>
        <dbReference type="EMBL" id="STX29616.1"/>
    </source>
</evidence>
<dbReference type="Proteomes" id="UP000254968">
    <property type="component" value="Unassembled WGS sequence"/>
</dbReference>
<dbReference type="InterPro" id="IPR036249">
    <property type="entry name" value="Thioredoxin-like_sf"/>
</dbReference>
<dbReference type="GO" id="GO:0034599">
    <property type="term" value="P:cellular response to oxidative stress"/>
    <property type="evidence" value="ECO:0007669"/>
    <property type="project" value="TreeGrafter"/>
</dbReference>
<dbReference type="InterPro" id="IPR011767">
    <property type="entry name" value="GLR_AS"/>
</dbReference>
<gene>
    <name evidence="8" type="primary">grxC_1</name>
    <name evidence="8" type="ORF">NCTC13315_02159</name>
</gene>
<dbReference type="PROSITE" id="PS00195">
    <property type="entry name" value="GLUTAREDOXIN_1"/>
    <property type="match status" value="1"/>
</dbReference>
<dbReference type="SUPFAM" id="SSF52833">
    <property type="entry name" value="Thioredoxin-like"/>
    <property type="match status" value="1"/>
</dbReference>
<dbReference type="GO" id="GO:0005737">
    <property type="term" value="C:cytoplasm"/>
    <property type="evidence" value="ECO:0007669"/>
    <property type="project" value="TreeGrafter"/>
</dbReference>
<evidence type="ECO:0000256" key="5">
    <source>
        <dbReference type="ARBA" id="ARBA00023284"/>
    </source>
</evidence>
<dbReference type="GO" id="GO:0015038">
    <property type="term" value="F:glutathione disulfide oxidoreductase activity"/>
    <property type="evidence" value="ECO:0007669"/>
    <property type="project" value="UniProtKB-UniRule"/>
</dbReference>
<dbReference type="InterPro" id="IPR002109">
    <property type="entry name" value="Glutaredoxin"/>
</dbReference>
<keyword evidence="4" id="KW-1015">Disulfide bond</keyword>
<keyword evidence="9" id="KW-1185">Reference proteome</keyword>
<dbReference type="EMBL" id="UGNV01000001">
    <property type="protein sequence ID" value="STX29616.1"/>
    <property type="molecule type" value="Genomic_DNA"/>
</dbReference>
<keyword evidence="5 6" id="KW-0676">Redox-active center</keyword>
<sequence length="84" mass="9621">MANVIIYSTSYCPYCMRAKQLLDSKGVNYQEIRVDEEPEKRAEMMARSGRRTVPQIFINDQAIGGCDDLYALESKGRLDKLLKD</sequence>
<reference evidence="8 9" key="1">
    <citation type="submission" date="2018-06" db="EMBL/GenBank/DDBJ databases">
        <authorList>
            <consortium name="Pathogen Informatics"/>
            <person name="Doyle S."/>
        </authorList>
    </citation>
    <scope>NUCLEOTIDE SEQUENCE [LARGE SCALE GENOMIC DNA]</scope>
    <source>
        <strain evidence="8 9">NCTC13315</strain>
    </source>
</reference>
<dbReference type="PANTHER" id="PTHR45694">
    <property type="entry name" value="GLUTAREDOXIN 2"/>
    <property type="match status" value="1"/>
</dbReference>
<keyword evidence="6" id="KW-0963">Cytoplasm</keyword>
<dbReference type="FunFam" id="3.40.30.10:FF:000018">
    <property type="entry name" value="Glutaredoxin"/>
    <property type="match status" value="1"/>
</dbReference>
<dbReference type="InterPro" id="IPR014025">
    <property type="entry name" value="Glutaredoxin_subgr"/>
</dbReference>
<evidence type="ECO:0000256" key="3">
    <source>
        <dbReference type="ARBA" id="ARBA00022982"/>
    </source>
</evidence>
<dbReference type="Pfam" id="PF00462">
    <property type="entry name" value="Glutaredoxin"/>
    <property type="match status" value="1"/>
</dbReference>